<keyword evidence="2" id="KW-1185">Reference proteome</keyword>
<name>A0A9R1VJX3_LACSA</name>
<reference evidence="1 2" key="1">
    <citation type="journal article" date="2017" name="Nat. Commun.">
        <title>Genome assembly with in vitro proximity ligation data and whole-genome triplication in lettuce.</title>
        <authorList>
            <person name="Reyes-Chin-Wo S."/>
            <person name="Wang Z."/>
            <person name="Yang X."/>
            <person name="Kozik A."/>
            <person name="Arikit S."/>
            <person name="Song C."/>
            <person name="Xia L."/>
            <person name="Froenicke L."/>
            <person name="Lavelle D.O."/>
            <person name="Truco M.J."/>
            <person name="Xia R."/>
            <person name="Zhu S."/>
            <person name="Xu C."/>
            <person name="Xu H."/>
            <person name="Xu X."/>
            <person name="Cox K."/>
            <person name="Korf I."/>
            <person name="Meyers B.C."/>
            <person name="Michelmore R.W."/>
        </authorList>
    </citation>
    <scope>NUCLEOTIDE SEQUENCE [LARGE SCALE GENOMIC DNA]</scope>
    <source>
        <strain evidence="2">cv. Salinas</strain>
        <tissue evidence="1">Seedlings</tissue>
    </source>
</reference>
<evidence type="ECO:0000313" key="2">
    <source>
        <dbReference type="Proteomes" id="UP000235145"/>
    </source>
</evidence>
<accession>A0A9R1VJX3</accession>
<dbReference type="Proteomes" id="UP000235145">
    <property type="component" value="Unassembled WGS sequence"/>
</dbReference>
<comment type="caution">
    <text evidence="1">The sequence shown here is derived from an EMBL/GenBank/DDBJ whole genome shotgun (WGS) entry which is preliminary data.</text>
</comment>
<gene>
    <name evidence="1" type="ORF">LSAT_V11C500234610</name>
</gene>
<sequence length="107" mass="12272">MIFLIPDLWLVPWNITPLLDLIFLIRQFLHAPTPDHFQVVKRILRYVKGTISYGLICQHSLNLTLLVILMSIGPAKLKLEDLHMNIPFFGGGDDFISLLTSTLMWPT</sequence>
<protein>
    <recommendedName>
        <fullName evidence="3">Reverse transcriptase Ty1/copia-type domain-containing protein</fullName>
    </recommendedName>
</protein>
<proteinExistence type="predicted"/>
<evidence type="ECO:0000313" key="1">
    <source>
        <dbReference type="EMBL" id="KAJ0206699.1"/>
    </source>
</evidence>
<evidence type="ECO:0008006" key="3">
    <source>
        <dbReference type="Google" id="ProtNLM"/>
    </source>
</evidence>
<dbReference type="EMBL" id="NBSK02000005">
    <property type="protein sequence ID" value="KAJ0206699.1"/>
    <property type="molecule type" value="Genomic_DNA"/>
</dbReference>
<organism evidence="1 2">
    <name type="scientific">Lactuca sativa</name>
    <name type="common">Garden lettuce</name>
    <dbReference type="NCBI Taxonomy" id="4236"/>
    <lineage>
        <taxon>Eukaryota</taxon>
        <taxon>Viridiplantae</taxon>
        <taxon>Streptophyta</taxon>
        <taxon>Embryophyta</taxon>
        <taxon>Tracheophyta</taxon>
        <taxon>Spermatophyta</taxon>
        <taxon>Magnoliopsida</taxon>
        <taxon>eudicotyledons</taxon>
        <taxon>Gunneridae</taxon>
        <taxon>Pentapetalae</taxon>
        <taxon>asterids</taxon>
        <taxon>campanulids</taxon>
        <taxon>Asterales</taxon>
        <taxon>Asteraceae</taxon>
        <taxon>Cichorioideae</taxon>
        <taxon>Cichorieae</taxon>
        <taxon>Lactucinae</taxon>
        <taxon>Lactuca</taxon>
    </lineage>
</organism>
<dbReference type="AlphaFoldDB" id="A0A9R1VJX3"/>